<keyword evidence="1" id="KW-0343">GTPase activation</keyword>
<feature type="domain" description="C2" evidence="3">
    <location>
        <begin position="367"/>
        <end position="496"/>
    </location>
</feature>
<accession>A0A109V0Q3</accession>
<feature type="domain" description="Ras-GAP" evidence="4">
    <location>
        <begin position="555"/>
        <end position="771"/>
    </location>
</feature>
<dbReference type="SMART" id="SM00323">
    <property type="entry name" value="RasGAP"/>
    <property type="match status" value="1"/>
</dbReference>
<dbReference type="PROSITE" id="PS50004">
    <property type="entry name" value="C2"/>
    <property type="match status" value="1"/>
</dbReference>
<evidence type="ECO:0000259" key="3">
    <source>
        <dbReference type="PROSITE" id="PS50004"/>
    </source>
</evidence>
<dbReference type="Pfam" id="PF00616">
    <property type="entry name" value="RasGAP"/>
    <property type="match status" value="1"/>
</dbReference>
<sequence>MVAETCTTTDTGSGGHTGTFDTPKSTSSRSLSNMFGYEEDGGIISRFAIIQRIKENRGLFEGDVQWCSNLLLDNWKESRLRITERGMMARDDVPVSSGSTGSRLLHSASSKLSHKVNETVQQVPLIKHLQSCSLRLMSNAGGSHPILEVGTYHSKVYIKLTDQNTFLDIFSALLFWKSLQTAGVFNKFSVVSPIFPSSSEPTNLLVCQFNIFGPLPKNKNVVQLTNLKRPPTLEGTLPTPDEGWFSAMGVLKSDGELDLLLQSDGSLLHSIDIKKLLRSEIQVLDSSILQNDNFMFIGMLPELRRQLGVSSNDNMFVSKMRPGTTPRLYLQFPLRIDLEDWFVALHSFAMLEVLSLIGTDKSNELKVSNRFKITILEADLRLLEGKRSNHNITSNGVMTNEGEDSPGVPRSFYATISVWNHQLARTPVVSGTYTPFWREELDFNFSVRTDSVRIGVREIVGSKGEYSEDDVLLGYIEISQDMINDCELNKETRLPVFAVDNKGFQLGTICIKLASCLNFVLPSLNFHKFESILEEIDLHVMTHYVYNKIMVENLKLDGITTVFLDIFQAIGREDEWFQALIERELITFDQSVLNNSQNAVSSNHIYNSLFRGNSVLSKSIEKYFNRIGKEYLEKALGPIIRGIISEGESCEMDPSKICELDEYKKLTVLEANHARLRKWAESIWSTIYKTSNNLPKGIIDQLTLFRNKLEIVCGNVNLKMVLNSISAFLFLRFFCPVILNPKLFHIVKEHPNEQQRRVLTLISKVVMNLSTLTTFGSKEPWMNSMNEFIEKHREELLAYADKVTQRKLDFNHKILKLSDSVARPKLEMNKEIIKDLATNPYLIERYLRETELVNALIKYRETLTSAMKPDSSDSSKHDIPKPSQLLSSGSDTGLAATSIGELEFEKITENNVEVFGHDMLKYLESDEGPKKRPSSRMQNSKESIDLAAQLEQEAALLFHRIRHLISLLSDYEYPSDIILGKAEYAAFLVESAYYDPQRRILLDFDNMFAKKDGLTKLFQDSRSAGIFFSPVTASDAATPTTRTGDSSAHIDDNQEVKLAKMKLTNSIPTTSKRFTKLFRKIGF</sequence>
<dbReference type="GO" id="GO:0005096">
    <property type="term" value="F:GTPase activator activity"/>
    <property type="evidence" value="ECO:0007669"/>
    <property type="project" value="UniProtKB-KW"/>
</dbReference>
<dbReference type="PROSITE" id="PS50018">
    <property type="entry name" value="RAS_GTPASE_ACTIV_2"/>
    <property type="match status" value="1"/>
</dbReference>
<dbReference type="GeneID" id="28726287"/>
<dbReference type="Gene3D" id="1.10.506.10">
    <property type="entry name" value="GTPase Activation - p120gap, domain 1"/>
    <property type="match status" value="1"/>
</dbReference>
<dbReference type="RefSeq" id="XP_017989914.1">
    <property type="nucleotide sequence ID" value="XM_018134425.1"/>
</dbReference>
<dbReference type="PANTHER" id="PTHR10194">
    <property type="entry name" value="RAS GTPASE-ACTIVATING PROTEINS"/>
    <property type="match status" value="1"/>
</dbReference>
<evidence type="ECO:0000256" key="2">
    <source>
        <dbReference type="SAM" id="MobiDB-lite"/>
    </source>
</evidence>
<dbReference type="InterPro" id="IPR039360">
    <property type="entry name" value="Ras_GTPase"/>
</dbReference>
<dbReference type="PROSITE" id="PS00509">
    <property type="entry name" value="RAS_GTPASE_ACTIV_1"/>
    <property type="match status" value="1"/>
</dbReference>
<feature type="region of interest" description="Disordered" evidence="2">
    <location>
        <begin position="1"/>
        <end position="31"/>
    </location>
</feature>
<dbReference type="EMBL" id="CP014248">
    <property type="protein sequence ID" value="AMD22918.1"/>
    <property type="molecule type" value="Genomic_DNA"/>
</dbReference>
<evidence type="ECO:0000259" key="4">
    <source>
        <dbReference type="PROSITE" id="PS50018"/>
    </source>
</evidence>
<dbReference type="SMART" id="SM00239">
    <property type="entry name" value="C2"/>
    <property type="match status" value="1"/>
</dbReference>
<dbReference type="CDD" id="cd05137">
    <property type="entry name" value="RasGAP_CLA2_BUD2"/>
    <property type="match status" value="1"/>
</dbReference>
<dbReference type="InterPro" id="IPR008936">
    <property type="entry name" value="Rho_GTPase_activation_prot"/>
</dbReference>
<dbReference type="CDD" id="cd00030">
    <property type="entry name" value="C2"/>
    <property type="match status" value="1"/>
</dbReference>
<evidence type="ECO:0000313" key="6">
    <source>
        <dbReference type="Proteomes" id="UP000243052"/>
    </source>
</evidence>
<feature type="compositionally biased region" description="Basic and acidic residues" evidence="2">
    <location>
        <begin position="870"/>
        <end position="880"/>
    </location>
</feature>
<feature type="compositionally biased region" description="Low complexity" evidence="2">
    <location>
        <begin position="1"/>
        <end position="11"/>
    </location>
</feature>
<keyword evidence="6" id="KW-1185">Reference proteome</keyword>
<dbReference type="InterPro" id="IPR023152">
    <property type="entry name" value="RasGAP_CS"/>
</dbReference>
<organism evidence="5 6">
    <name type="scientific">Eremothecium sinecaudum</name>
    <dbReference type="NCBI Taxonomy" id="45286"/>
    <lineage>
        <taxon>Eukaryota</taxon>
        <taxon>Fungi</taxon>
        <taxon>Dikarya</taxon>
        <taxon>Ascomycota</taxon>
        <taxon>Saccharomycotina</taxon>
        <taxon>Saccharomycetes</taxon>
        <taxon>Saccharomycetales</taxon>
        <taxon>Saccharomycetaceae</taxon>
        <taxon>Eremothecium</taxon>
    </lineage>
</organism>
<evidence type="ECO:0000256" key="1">
    <source>
        <dbReference type="ARBA" id="ARBA00022468"/>
    </source>
</evidence>
<feature type="region of interest" description="Disordered" evidence="2">
    <location>
        <begin position="867"/>
        <end position="892"/>
    </location>
</feature>
<dbReference type="Proteomes" id="UP000243052">
    <property type="component" value="Chromosome viii"/>
</dbReference>
<reference evidence="5 6" key="1">
    <citation type="submission" date="2016-01" db="EMBL/GenBank/DDBJ databases">
        <title>Genome sequence of the yeast Holleya sinecauda.</title>
        <authorList>
            <person name="Dietrich F.S."/>
        </authorList>
    </citation>
    <scope>NUCLEOTIDE SEQUENCE [LARGE SCALE GENOMIC DNA]</scope>
    <source>
        <strain evidence="5 6">ATCC 58844</strain>
    </source>
</reference>
<evidence type="ECO:0000313" key="5">
    <source>
        <dbReference type="EMBL" id="AMD22918.1"/>
    </source>
</evidence>
<gene>
    <name evidence="5" type="ORF">AW171_hschr84981</name>
</gene>
<dbReference type="SUPFAM" id="SSF49562">
    <property type="entry name" value="C2 domain (Calcium/lipid-binding domain, CaLB)"/>
    <property type="match status" value="1"/>
</dbReference>
<dbReference type="SUPFAM" id="SSF48350">
    <property type="entry name" value="GTPase activation domain, GAP"/>
    <property type="match status" value="1"/>
</dbReference>
<dbReference type="PANTHER" id="PTHR10194:SF60">
    <property type="entry name" value="RAS GTPASE-ACTIVATING PROTEIN RASKOL"/>
    <property type="match status" value="1"/>
</dbReference>
<dbReference type="STRING" id="45286.A0A109V0Q3"/>
<protein>
    <submittedName>
        <fullName evidence="5">HHR149Wp</fullName>
    </submittedName>
</protein>
<name>A0A109V0Q3_9SACH</name>
<dbReference type="GO" id="GO:0007165">
    <property type="term" value="P:signal transduction"/>
    <property type="evidence" value="ECO:0007669"/>
    <property type="project" value="UniProtKB-ARBA"/>
</dbReference>
<dbReference type="InterPro" id="IPR001936">
    <property type="entry name" value="RasGAP_dom"/>
</dbReference>
<dbReference type="OrthoDB" id="775356at2759"/>
<dbReference type="InterPro" id="IPR000008">
    <property type="entry name" value="C2_dom"/>
</dbReference>
<dbReference type="InterPro" id="IPR035892">
    <property type="entry name" value="C2_domain_sf"/>
</dbReference>
<dbReference type="AlphaFoldDB" id="A0A109V0Q3"/>
<proteinExistence type="predicted"/>